<dbReference type="Gene3D" id="3.40.50.150">
    <property type="entry name" value="Vaccinia Virus protein VP39"/>
    <property type="match status" value="1"/>
</dbReference>
<keyword evidence="3" id="KW-0808">Transferase</keyword>
<dbReference type="Proteomes" id="UP000318538">
    <property type="component" value="Chromosome"/>
</dbReference>
<dbReference type="RefSeq" id="WP_145167978.1">
    <property type="nucleotide sequence ID" value="NZ_CP036525.1"/>
</dbReference>
<keyword evidence="4" id="KW-1185">Reference proteome</keyword>
<gene>
    <name evidence="3" type="primary">ubiE_1</name>
    <name evidence="3" type="ORF">K227x_05960</name>
</gene>
<dbReference type="Pfam" id="PF08241">
    <property type="entry name" value="Methyltransf_11"/>
    <property type="match status" value="1"/>
</dbReference>
<dbReference type="PANTHER" id="PTHR47473">
    <property type="entry name" value="BTA1P"/>
    <property type="match status" value="1"/>
</dbReference>
<evidence type="ECO:0000256" key="1">
    <source>
        <dbReference type="SAM" id="MobiDB-lite"/>
    </source>
</evidence>
<dbReference type="KEGG" id="rlc:K227x_05960"/>
<dbReference type="AlphaFoldDB" id="A0A517N510"/>
<evidence type="ECO:0000259" key="2">
    <source>
        <dbReference type="Pfam" id="PF08241"/>
    </source>
</evidence>
<evidence type="ECO:0000313" key="3">
    <source>
        <dbReference type="EMBL" id="QDT02223.1"/>
    </source>
</evidence>
<protein>
    <submittedName>
        <fullName evidence="3">Demethylmenaquinone methyltransferase</fullName>
        <ecNumber evidence="3">2.1.1.163</ecNumber>
    </submittedName>
</protein>
<sequence length="277" mass="31612">MIDLSKPISRWSDLRILWHLLCSPVHGDTHERRLENFYRGQANDYDSFRARMLHGRSDLIAWIPFPDQGIWVDMGAGTGHNLFAAGPRAVKMNQIHLVDLSSSLLQVAQQRIQANQIDNAQIHHTDATLLDLPDASVDVVTFSYSLTMIPDWFAAIETAHRILKPGGLIAVTDFYVSRKHADTDRRQHGWLRRSFWSLWFAADNVFLNGDHLAMLDRRFEIQRCEERLGSVPYLPMARAPYYLFMGRKADSTPIATPTLQVSADTNLSAPNRPDRVH</sequence>
<dbReference type="EC" id="2.1.1.163" evidence="3"/>
<dbReference type="InterPro" id="IPR029063">
    <property type="entry name" value="SAM-dependent_MTases_sf"/>
</dbReference>
<keyword evidence="3" id="KW-0489">Methyltransferase</keyword>
<dbReference type="GO" id="GO:0043770">
    <property type="term" value="F:demethylmenaquinone methyltransferase activity"/>
    <property type="evidence" value="ECO:0007669"/>
    <property type="project" value="UniProtKB-EC"/>
</dbReference>
<proteinExistence type="predicted"/>
<dbReference type="EMBL" id="CP036525">
    <property type="protein sequence ID" value="QDT02223.1"/>
    <property type="molecule type" value="Genomic_DNA"/>
</dbReference>
<organism evidence="3 4">
    <name type="scientific">Rubripirellula lacrimiformis</name>
    <dbReference type="NCBI Taxonomy" id="1930273"/>
    <lineage>
        <taxon>Bacteria</taxon>
        <taxon>Pseudomonadati</taxon>
        <taxon>Planctomycetota</taxon>
        <taxon>Planctomycetia</taxon>
        <taxon>Pirellulales</taxon>
        <taxon>Pirellulaceae</taxon>
        <taxon>Rubripirellula</taxon>
    </lineage>
</organism>
<feature type="domain" description="Methyltransferase type 11" evidence="2">
    <location>
        <begin position="72"/>
        <end position="170"/>
    </location>
</feature>
<dbReference type="OrthoDB" id="9791837at2"/>
<dbReference type="InterPro" id="IPR013216">
    <property type="entry name" value="Methyltransf_11"/>
</dbReference>
<evidence type="ECO:0000313" key="4">
    <source>
        <dbReference type="Proteomes" id="UP000318538"/>
    </source>
</evidence>
<dbReference type="GO" id="GO:0032259">
    <property type="term" value="P:methylation"/>
    <property type="evidence" value="ECO:0007669"/>
    <property type="project" value="UniProtKB-KW"/>
</dbReference>
<reference evidence="3 4" key="1">
    <citation type="submission" date="2019-02" db="EMBL/GenBank/DDBJ databases">
        <title>Deep-cultivation of Planctomycetes and their phenomic and genomic characterization uncovers novel biology.</title>
        <authorList>
            <person name="Wiegand S."/>
            <person name="Jogler M."/>
            <person name="Boedeker C."/>
            <person name="Pinto D."/>
            <person name="Vollmers J."/>
            <person name="Rivas-Marin E."/>
            <person name="Kohn T."/>
            <person name="Peeters S.H."/>
            <person name="Heuer A."/>
            <person name="Rast P."/>
            <person name="Oberbeckmann S."/>
            <person name="Bunk B."/>
            <person name="Jeske O."/>
            <person name="Meyerdierks A."/>
            <person name="Storesund J.E."/>
            <person name="Kallscheuer N."/>
            <person name="Luecker S."/>
            <person name="Lage O.M."/>
            <person name="Pohl T."/>
            <person name="Merkel B.J."/>
            <person name="Hornburger P."/>
            <person name="Mueller R.-W."/>
            <person name="Bruemmer F."/>
            <person name="Labrenz M."/>
            <person name="Spormann A.M."/>
            <person name="Op den Camp H."/>
            <person name="Overmann J."/>
            <person name="Amann R."/>
            <person name="Jetten M.S.M."/>
            <person name="Mascher T."/>
            <person name="Medema M.H."/>
            <person name="Devos D.P."/>
            <person name="Kaster A.-K."/>
            <person name="Ovreas L."/>
            <person name="Rohde M."/>
            <person name="Galperin M.Y."/>
            <person name="Jogler C."/>
        </authorList>
    </citation>
    <scope>NUCLEOTIDE SEQUENCE [LARGE SCALE GENOMIC DNA]</scope>
    <source>
        <strain evidence="3 4">K22_7</strain>
    </source>
</reference>
<name>A0A517N510_9BACT</name>
<feature type="region of interest" description="Disordered" evidence="1">
    <location>
        <begin position="256"/>
        <end position="277"/>
    </location>
</feature>
<dbReference type="SUPFAM" id="SSF53335">
    <property type="entry name" value="S-adenosyl-L-methionine-dependent methyltransferases"/>
    <property type="match status" value="1"/>
</dbReference>
<feature type="compositionally biased region" description="Polar residues" evidence="1">
    <location>
        <begin position="256"/>
        <end position="269"/>
    </location>
</feature>
<dbReference type="CDD" id="cd02440">
    <property type="entry name" value="AdoMet_MTases"/>
    <property type="match status" value="1"/>
</dbReference>
<accession>A0A517N510</accession>
<dbReference type="PANTHER" id="PTHR47473:SF1">
    <property type="entry name" value="METHYLTRANSFERASE DOMAIN-CONTAINING PROTEIN"/>
    <property type="match status" value="1"/>
</dbReference>